<dbReference type="OrthoDB" id="10027013at2759"/>
<dbReference type="GO" id="GO:0008757">
    <property type="term" value="F:S-adenosylmethionine-dependent methyltransferase activity"/>
    <property type="evidence" value="ECO:0007669"/>
    <property type="project" value="InterPro"/>
</dbReference>
<feature type="region of interest" description="Disordered" evidence="1">
    <location>
        <begin position="1"/>
        <end position="20"/>
    </location>
</feature>
<dbReference type="EMBL" id="KB706651">
    <property type="protein sequence ID" value="EMR66424.1"/>
    <property type="molecule type" value="Genomic_DNA"/>
</dbReference>
<dbReference type="PANTHER" id="PTHR44942:SF10">
    <property type="entry name" value="METHYLTRANSFERASE TYPE 11 DOMAIN-CONTAINING PROTEIN"/>
    <property type="match status" value="1"/>
</dbReference>
<dbReference type="InterPro" id="IPR051052">
    <property type="entry name" value="Diverse_substrate_MTase"/>
</dbReference>
<keyword evidence="4" id="KW-1185">Reference proteome</keyword>
<dbReference type="PANTHER" id="PTHR44942">
    <property type="entry name" value="METHYLTRANSF_11 DOMAIN-CONTAINING PROTEIN"/>
    <property type="match status" value="1"/>
</dbReference>
<gene>
    <name evidence="3" type="ORF">UCREL1_6587</name>
</gene>
<dbReference type="HOGENOM" id="CLU_049344_1_0_1"/>
<accession>M7SJA4</accession>
<name>M7SJA4_EUTLA</name>
<dbReference type="eggNOG" id="KOG3010">
    <property type="taxonomic scope" value="Eukaryota"/>
</dbReference>
<protein>
    <submittedName>
        <fullName evidence="3">Putative methyltransferase domain-containing protein</fullName>
    </submittedName>
</protein>
<evidence type="ECO:0000259" key="2">
    <source>
        <dbReference type="Pfam" id="PF08241"/>
    </source>
</evidence>
<evidence type="ECO:0000256" key="1">
    <source>
        <dbReference type="SAM" id="MobiDB-lite"/>
    </source>
</evidence>
<dbReference type="Pfam" id="PF08241">
    <property type="entry name" value="Methyltransf_11"/>
    <property type="match status" value="1"/>
</dbReference>
<dbReference type="Proteomes" id="UP000012174">
    <property type="component" value="Unassembled WGS sequence"/>
</dbReference>
<evidence type="ECO:0000313" key="3">
    <source>
        <dbReference type="EMBL" id="EMR66424.1"/>
    </source>
</evidence>
<dbReference type="GO" id="GO:0032259">
    <property type="term" value="P:methylation"/>
    <property type="evidence" value="ECO:0007669"/>
    <property type="project" value="UniProtKB-KW"/>
</dbReference>
<dbReference type="CDD" id="cd02440">
    <property type="entry name" value="AdoMet_MTases"/>
    <property type="match status" value="1"/>
</dbReference>
<dbReference type="KEGG" id="ela:UCREL1_6587"/>
<evidence type="ECO:0000313" key="4">
    <source>
        <dbReference type="Proteomes" id="UP000012174"/>
    </source>
</evidence>
<sequence length="321" mass="34752">MTAEEKTFRQYTQEQGKAYAASRHGYPPQLFQTIIDHHTSTGGQLNTVVDVGCGTGEAIRGLAPHFTNAIGLDPSEGMLSVARSALGTSSTESGEPGIRFEFSTAEDLGAGQGGSPPVIADGSVDLLSAATAAHWFDMDRFWPRAARVLKPGGTVALWARGRMFVYPHKTPNGAAIQAAVNDALDSEELQPYKMAGNIVTRNLYVDLPLPWTLGAPVEEFEKESFFRKVWNENKGEGPESESLVGGERTITPEAFEAALGTASPVTRWRQAHPDKAATEEDILRKMRKRIDSLLHEAGVKPGEERLVGGVPVVLLMIKKKT</sequence>
<feature type="domain" description="Methyltransferase type 11" evidence="2">
    <location>
        <begin position="49"/>
        <end position="156"/>
    </location>
</feature>
<dbReference type="SUPFAM" id="SSF53335">
    <property type="entry name" value="S-adenosyl-L-methionine-dependent methyltransferases"/>
    <property type="match status" value="1"/>
</dbReference>
<keyword evidence="3" id="KW-0808">Transferase</keyword>
<dbReference type="AlphaFoldDB" id="M7SJA4"/>
<keyword evidence="3" id="KW-0489">Methyltransferase</keyword>
<dbReference type="InterPro" id="IPR013216">
    <property type="entry name" value="Methyltransf_11"/>
</dbReference>
<proteinExistence type="predicted"/>
<organism evidence="3 4">
    <name type="scientific">Eutypa lata (strain UCR-EL1)</name>
    <name type="common">Grapevine dieback disease fungus</name>
    <name type="synonym">Eutypa armeniacae</name>
    <dbReference type="NCBI Taxonomy" id="1287681"/>
    <lineage>
        <taxon>Eukaryota</taxon>
        <taxon>Fungi</taxon>
        <taxon>Dikarya</taxon>
        <taxon>Ascomycota</taxon>
        <taxon>Pezizomycotina</taxon>
        <taxon>Sordariomycetes</taxon>
        <taxon>Xylariomycetidae</taxon>
        <taxon>Xylariales</taxon>
        <taxon>Diatrypaceae</taxon>
        <taxon>Eutypa</taxon>
    </lineage>
</organism>
<dbReference type="InterPro" id="IPR029063">
    <property type="entry name" value="SAM-dependent_MTases_sf"/>
</dbReference>
<dbReference type="OMA" id="SETMFFE"/>
<dbReference type="Gene3D" id="3.40.50.150">
    <property type="entry name" value="Vaccinia Virus protein VP39"/>
    <property type="match status" value="1"/>
</dbReference>
<reference evidence="4" key="1">
    <citation type="journal article" date="2013" name="Genome Announc.">
        <title>Draft genome sequence of the grapevine dieback fungus Eutypa lata UCR-EL1.</title>
        <authorList>
            <person name="Blanco-Ulate B."/>
            <person name="Rolshausen P.E."/>
            <person name="Cantu D."/>
        </authorList>
    </citation>
    <scope>NUCLEOTIDE SEQUENCE [LARGE SCALE GENOMIC DNA]</scope>
    <source>
        <strain evidence="4">UCR-EL1</strain>
    </source>
</reference>